<evidence type="ECO:0000259" key="1">
    <source>
        <dbReference type="PROSITE" id="PS50053"/>
    </source>
</evidence>
<dbReference type="SMART" id="SM00213">
    <property type="entry name" value="UBQ"/>
    <property type="match status" value="1"/>
</dbReference>
<name>A0A9D4V7K6_ADICA</name>
<organism evidence="2 3">
    <name type="scientific">Adiantum capillus-veneris</name>
    <name type="common">Maidenhair fern</name>
    <dbReference type="NCBI Taxonomy" id="13818"/>
    <lineage>
        <taxon>Eukaryota</taxon>
        <taxon>Viridiplantae</taxon>
        <taxon>Streptophyta</taxon>
        <taxon>Embryophyta</taxon>
        <taxon>Tracheophyta</taxon>
        <taxon>Polypodiopsida</taxon>
        <taxon>Polypodiidae</taxon>
        <taxon>Polypodiales</taxon>
        <taxon>Pteridineae</taxon>
        <taxon>Pteridaceae</taxon>
        <taxon>Vittarioideae</taxon>
        <taxon>Adiantum</taxon>
    </lineage>
</organism>
<proteinExistence type="predicted"/>
<dbReference type="Gene3D" id="3.10.20.90">
    <property type="entry name" value="Phosphatidylinositol 3-kinase Catalytic Subunit, Chain A, domain 1"/>
    <property type="match status" value="1"/>
</dbReference>
<dbReference type="PROSITE" id="PS50053">
    <property type="entry name" value="UBIQUITIN_2"/>
    <property type="match status" value="1"/>
</dbReference>
<protein>
    <recommendedName>
        <fullName evidence="1">Ubiquitin-like domain-containing protein</fullName>
    </recommendedName>
</protein>
<dbReference type="SUPFAM" id="SSF54236">
    <property type="entry name" value="Ubiquitin-like"/>
    <property type="match status" value="1"/>
</dbReference>
<feature type="domain" description="Ubiquitin-like" evidence="1">
    <location>
        <begin position="4"/>
        <end position="80"/>
    </location>
</feature>
<dbReference type="Proteomes" id="UP000886520">
    <property type="component" value="Chromosome 4"/>
</dbReference>
<dbReference type="EMBL" id="JABFUD020000004">
    <property type="protein sequence ID" value="KAI5080628.1"/>
    <property type="molecule type" value="Genomic_DNA"/>
</dbReference>
<dbReference type="Pfam" id="PF00240">
    <property type="entry name" value="ubiquitin"/>
    <property type="match status" value="1"/>
</dbReference>
<comment type="caution">
    <text evidence="2">The sequence shown here is derived from an EMBL/GenBank/DDBJ whole genome shotgun (WGS) entry which is preliminary data.</text>
</comment>
<dbReference type="CDD" id="cd17039">
    <property type="entry name" value="Ubl_ubiquitin_like"/>
    <property type="match status" value="1"/>
</dbReference>
<dbReference type="PANTHER" id="PTHR47725:SF2">
    <property type="entry name" value="UBIQUITIN-LIKE DOMAIN-CONTAINING PROTEIN"/>
    <property type="match status" value="1"/>
</dbReference>
<sequence length="97" mass="10985">MEVMYLRVKRQRTTYFVHCSSGDSGGEVKAKLQALSCHPARQQRLILLPSRRILDDSHTLAQQQVESGSILALTLRKGSGDWEDIDIHNSDPHESRD</sequence>
<dbReference type="InterPro" id="IPR029071">
    <property type="entry name" value="Ubiquitin-like_domsf"/>
</dbReference>
<keyword evidence="3" id="KW-1185">Reference proteome</keyword>
<dbReference type="OrthoDB" id="428577at2759"/>
<dbReference type="AlphaFoldDB" id="A0A9D4V7K6"/>
<evidence type="ECO:0000313" key="3">
    <source>
        <dbReference type="Proteomes" id="UP000886520"/>
    </source>
</evidence>
<evidence type="ECO:0000313" key="2">
    <source>
        <dbReference type="EMBL" id="KAI5080628.1"/>
    </source>
</evidence>
<reference evidence="2" key="1">
    <citation type="submission" date="2021-01" db="EMBL/GenBank/DDBJ databases">
        <title>Adiantum capillus-veneris genome.</title>
        <authorList>
            <person name="Fang Y."/>
            <person name="Liao Q."/>
        </authorList>
    </citation>
    <scope>NUCLEOTIDE SEQUENCE</scope>
    <source>
        <strain evidence="2">H3</strain>
        <tissue evidence="2">Leaf</tissue>
    </source>
</reference>
<dbReference type="PANTHER" id="PTHR47725">
    <property type="entry name" value="OS03G0364000 PROTEIN"/>
    <property type="match status" value="1"/>
</dbReference>
<accession>A0A9D4V7K6</accession>
<gene>
    <name evidence="2" type="ORF">GOP47_0003811</name>
</gene>
<dbReference type="InterPro" id="IPR000626">
    <property type="entry name" value="Ubiquitin-like_dom"/>
</dbReference>